<accession>A0A9E7DT54</accession>
<dbReference type="PDB" id="8HDT">
    <property type="method" value="EM"/>
    <property type="resolution" value="3.17 A"/>
    <property type="chains" value="G/H/I/J/K/L/M=1-166"/>
</dbReference>
<reference evidence="1" key="2">
    <citation type="submission" date="2022-03" db="EMBL/GenBank/DDBJ databases">
        <authorList>
            <person name="Du K."/>
            <person name="Yang F."/>
            <person name="Zhang J.T."/>
            <person name="Yu R.C."/>
            <person name="Deng Z."/>
            <person name="Li W.F."/>
            <person name="Chen Y."/>
            <person name="Li Q."/>
            <person name="Zhou C.Z."/>
        </authorList>
    </citation>
    <scope>NUCLEOTIDE SEQUENCE</scope>
</reference>
<accession>A0ACD6BAM3</accession>
<reference evidence="1" key="1">
    <citation type="journal article" date="2022" name="Microbiome">
        <title>Comparative genomic analysis of five freshwater cyanophages and reference-guided metagenomic data mining.</title>
        <authorList>
            <person name="Du K."/>
            <person name="Yang F."/>
            <person name="Zhang J.T."/>
            <person name="Yu R.C."/>
            <person name="Deng Z."/>
            <person name="Li W.F."/>
            <person name="Chen Y."/>
            <person name="Li Q."/>
            <person name="Zhou C.Z."/>
        </authorList>
    </citation>
    <scope>NUCLEOTIDE SEQUENCE</scope>
</reference>
<name>A0ACD6BAM3_9CAUD</name>
<evidence type="ECO:0007829" key="2">
    <source>
        <dbReference type="PDB" id="8HDT"/>
    </source>
</evidence>
<gene>
    <name evidence="1" type="ORF">Pam3_06</name>
</gene>
<evidence type="ECO:0000313" key="1">
    <source>
        <dbReference type="EMBL" id="UQS95077.1"/>
    </source>
</evidence>
<proteinExistence type="evidence at protein level"/>
<keyword evidence="2" id="KW-0002">3D-structure</keyword>
<reference evidence="2" key="3">
    <citation type="journal article" date="2023" name="Proc. Natl. Acad. Sci. U.S.A.">
        <title>Fine structure and assembly pattern of a minimal myophage Pam3.</title>
        <authorList>
            <person name="Yang F."/>
            <person name="Jiang Y.L."/>
            <person name="Zhang J.T."/>
            <person name="Zhu J."/>
            <person name="Du K."/>
            <person name="Yu R.C."/>
            <person name="Wei Z.L."/>
            <person name="Kong W.W."/>
            <person name="Cui N."/>
            <person name="Li W.F."/>
            <person name="Chen Y."/>
            <person name="Li Q."/>
            <person name="Zhou C.Z."/>
        </authorList>
    </citation>
    <scope>STRUCTURE BY ELECTRON MICROSCOPY (3.17 ANGSTROMS) OF 1-166</scope>
</reference>
<organism evidence="1">
    <name type="scientific">Pseudanabaena phage Pam3</name>
    <dbReference type="NCBI Taxonomy" id="2936519"/>
    <lineage>
        <taxon>Viruses</taxon>
        <taxon>Duplodnaviria</taxon>
        <taxon>Heunggongvirae</taxon>
        <taxon>Uroviricota</taxon>
        <taxon>Caudoviricetes</taxon>
    </lineage>
</organism>
<protein>
    <submittedName>
        <fullName evidence="1">Cement protein</fullName>
    </submittedName>
</protein>
<dbReference type="EMBL" id="ON014755">
    <property type="protein sequence ID" value="UQS95077.1"/>
    <property type="molecule type" value="Genomic_DNA"/>
</dbReference>
<sequence>MAPYNETYASDYAFAYEGMVSDIAPADIISRTVETSAGIGFGKIVAQGTSDRGCKADVSAVSPTAPPLGITVRSQATENLTLDKYPRYDGAAIMRKGVIWVLVTDAGGVVAGDPVWLKKSDGTFSNADVGSSGGLRLAGCRWDTSAANGALARMRVDFDVPPVAGA</sequence>